<evidence type="ECO:0000313" key="5">
    <source>
        <dbReference type="EMBL" id="TWP51245.1"/>
    </source>
</evidence>
<dbReference type="PROSITE" id="PS50901">
    <property type="entry name" value="FTSK"/>
    <property type="match status" value="1"/>
</dbReference>
<dbReference type="Proteomes" id="UP000316639">
    <property type="component" value="Unassembled WGS sequence"/>
</dbReference>
<dbReference type="InterPro" id="IPR027417">
    <property type="entry name" value="P-loop_NTPase"/>
</dbReference>
<evidence type="ECO:0000256" key="2">
    <source>
        <dbReference type="SAM" id="MobiDB-lite"/>
    </source>
</evidence>
<dbReference type="Gene3D" id="3.40.50.300">
    <property type="entry name" value="P-loop containing nucleotide triphosphate hydrolases"/>
    <property type="match status" value="1"/>
</dbReference>
<keyword evidence="6" id="KW-1185">Reference proteome</keyword>
<protein>
    <submittedName>
        <fullName evidence="5">Cell division protein FtsK</fullName>
    </submittedName>
</protein>
<keyword evidence="5" id="KW-0131">Cell cycle</keyword>
<reference evidence="5 6" key="1">
    <citation type="submission" date="2019-07" db="EMBL/GenBank/DDBJ databases">
        <title>Lentzea xizangensis sp. nov., isolated from Qinghai-Tibetan Plateau Soils.</title>
        <authorList>
            <person name="Huang J."/>
        </authorList>
    </citation>
    <scope>NUCLEOTIDE SEQUENCE [LARGE SCALE GENOMIC DNA]</scope>
    <source>
        <strain evidence="5 6">FXJ1.1311</strain>
    </source>
</reference>
<keyword evidence="3" id="KW-1133">Transmembrane helix</keyword>
<feature type="transmembrane region" description="Helical" evidence="3">
    <location>
        <begin position="190"/>
        <end position="209"/>
    </location>
</feature>
<feature type="binding site" evidence="1">
    <location>
        <begin position="397"/>
        <end position="404"/>
    </location>
    <ligand>
        <name>ATP</name>
        <dbReference type="ChEBI" id="CHEBI:30616"/>
    </ligand>
</feature>
<sequence length="756" mass="81591">MTTSENPSTPADQTGQESSVTDNVVHLRPQPASEDDARTLPGAEVEVAPEVIDAEIVDDTAADRDGDIDAVAAVTLVDQPGGDSVHWVRRLQQARREPIVPAYLRSWSEARTTTKWVAGYYAHTTGYHAVRSPLYGLRLAVRAPRGVLLLAAATGRWVSDAEGRQVRSATVSKEDAVTYLRLSAQRDARVRFRSILLIVGLLIGVPTLILLPDALPGWVMWACTTLAVALLGKLGTPGDKPVVSPAVVASRFAKLTSDAVTQALASLGIASINQALKADPKAIGFVSPIHKDGPGWRAEIDLPGGATAEDVIKNRSKLASALGRPLGSVWPEGRADISPARLVLWVGNEDMSQAKQPAWPLRKGTPIDLFDPQPFGTDVRGNWVSFVLMFVSGVIGAVPRMGKTFALRLLLLIAALDPRAELHVYDLKGTGDLSPLERVAHRYRASDEDDDILYALVSLRELQKELRRRAKVIRELPKELCPENQLTTELASKKSLGLHPIVIGADEVQIWFEHEKYGAEIEAIVTDLVKRGPATGIVTLLATQRPDSKSIPTQISDNAIMRFCLKVSGQVPNDMVLGTSSYQNGERATQFNFKRDKGVGLLKGVVDETTTVKTVYRDGPAAEALVNRALAHRVAAGRVTGYAAGLDVAVDETSAAVNTLLPDLLNVFGGNDKRWSESLVDALADYKPDQYGTWGELPNGTTKATQLAAALKPFGIATKQVWGTDPATGKGANRMGVERAHIADALTERDKKMKRG</sequence>
<accession>A0A563EU56</accession>
<dbReference type="RefSeq" id="WP_146352915.1">
    <property type="nucleotide sequence ID" value="NZ_VOBR01000009.1"/>
</dbReference>
<dbReference type="EMBL" id="VOBR01000009">
    <property type="protein sequence ID" value="TWP51245.1"/>
    <property type="molecule type" value="Genomic_DNA"/>
</dbReference>
<keyword evidence="1" id="KW-0547">Nucleotide-binding</keyword>
<keyword evidence="3" id="KW-0472">Membrane</keyword>
<dbReference type="GO" id="GO:0003677">
    <property type="term" value="F:DNA binding"/>
    <property type="evidence" value="ECO:0007669"/>
    <property type="project" value="InterPro"/>
</dbReference>
<keyword evidence="1" id="KW-0067">ATP-binding</keyword>
<dbReference type="SUPFAM" id="SSF52540">
    <property type="entry name" value="P-loop containing nucleoside triphosphate hydrolases"/>
    <property type="match status" value="1"/>
</dbReference>
<evidence type="ECO:0000256" key="3">
    <source>
        <dbReference type="SAM" id="Phobius"/>
    </source>
</evidence>
<evidence type="ECO:0000256" key="1">
    <source>
        <dbReference type="PROSITE-ProRule" id="PRU00289"/>
    </source>
</evidence>
<comment type="caution">
    <text evidence="5">The sequence shown here is derived from an EMBL/GenBank/DDBJ whole genome shotgun (WGS) entry which is preliminary data.</text>
</comment>
<keyword evidence="3" id="KW-0812">Transmembrane</keyword>
<feature type="region of interest" description="Disordered" evidence="2">
    <location>
        <begin position="1"/>
        <end position="39"/>
    </location>
</feature>
<evidence type="ECO:0000313" key="6">
    <source>
        <dbReference type="Proteomes" id="UP000316639"/>
    </source>
</evidence>
<name>A0A563EU56_9PSEU</name>
<dbReference type="GO" id="GO:0005524">
    <property type="term" value="F:ATP binding"/>
    <property type="evidence" value="ECO:0007669"/>
    <property type="project" value="UniProtKB-UniRule"/>
</dbReference>
<gene>
    <name evidence="5" type="ORF">FKR81_16665</name>
</gene>
<keyword evidence="5" id="KW-0132">Cell division</keyword>
<dbReference type="InterPro" id="IPR002543">
    <property type="entry name" value="FtsK_dom"/>
</dbReference>
<feature type="compositionally biased region" description="Polar residues" evidence="2">
    <location>
        <begin position="1"/>
        <end position="22"/>
    </location>
</feature>
<dbReference type="OrthoDB" id="3315716at2"/>
<dbReference type="AlphaFoldDB" id="A0A563EU56"/>
<proteinExistence type="predicted"/>
<organism evidence="5 6">
    <name type="scientific">Lentzea tibetensis</name>
    <dbReference type="NCBI Taxonomy" id="2591470"/>
    <lineage>
        <taxon>Bacteria</taxon>
        <taxon>Bacillati</taxon>
        <taxon>Actinomycetota</taxon>
        <taxon>Actinomycetes</taxon>
        <taxon>Pseudonocardiales</taxon>
        <taxon>Pseudonocardiaceae</taxon>
        <taxon>Lentzea</taxon>
    </lineage>
</organism>
<evidence type="ECO:0000259" key="4">
    <source>
        <dbReference type="PROSITE" id="PS50901"/>
    </source>
</evidence>
<feature type="domain" description="FtsK" evidence="4">
    <location>
        <begin position="372"/>
        <end position="574"/>
    </location>
</feature>
<dbReference type="GO" id="GO:0051301">
    <property type="term" value="P:cell division"/>
    <property type="evidence" value="ECO:0007669"/>
    <property type="project" value="UniProtKB-KW"/>
</dbReference>